<feature type="disulfide bond" evidence="24">
    <location>
        <begin position="223"/>
        <end position="250"/>
    </location>
</feature>
<dbReference type="GO" id="GO:0046872">
    <property type="term" value="F:metal ion binding"/>
    <property type="evidence" value="ECO:0007669"/>
    <property type="project" value="UniProtKB-KW"/>
</dbReference>
<evidence type="ECO:0000259" key="27">
    <source>
        <dbReference type="PROSITE" id="PS50026"/>
    </source>
</evidence>
<keyword evidence="5 24" id="KW-0768">Sushi</keyword>
<dbReference type="Gene3D" id="3.10.100.10">
    <property type="entry name" value="Mannose-Binding Protein A, subunit A"/>
    <property type="match status" value="1"/>
</dbReference>
<evidence type="ECO:0000256" key="21">
    <source>
        <dbReference type="ARBA" id="ARBA00043124"/>
    </source>
</evidence>
<feature type="domain" description="Sushi" evidence="29">
    <location>
        <begin position="380"/>
        <end position="441"/>
    </location>
</feature>
<dbReference type="InterPro" id="IPR002396">
    <property type="entry name" value="Selectin_superfamily"/>
</dbReference>
<evidence type="ECO:0000256" key="23">
    <source>
        <dbReference type="PROSITE-ProRule" id="PRU00076"/>
    </source>
</evidence>
<dbReference type="Pfam" id="PF00008">
    <property type="entry name" value="EGF"/>
    <property type="match status" value="1"/>
</dbReference>
<dbReference type="InParanoid" id="A0A3P8UI84"/>
<dbReference type="PANTHER" id="PTHR19325">
    <property type="entry name" value="COMPLEMENT COMPONENT-RELATED SUSHI DOMAIN-CONTAINING"/>
    <property type="match status" value="1"/>
</dbReference>
<feature type="disulfide bond" evidence="24">
    <location>
        <begin position="723"/>
        <end position="750"/>
    </location>
</feature>
<dbReference type="GO" id="GO:0030246">
    <property type="term" value="F:carbohydrate binding"/>
    <property type="evidence" value="ECO:0007669"/>
    <property type="project" value="UniProtKB-KW"/>
</dbReference>
<evidence type="ECO:0000256" key="6">
    <source>
        <dbReference type="ARBA" id="ARBA00022692"/>
    </source>
</evidence>
<dbReference type="STRING" id="244447.ENSCSEP00000000331"/>
<dbReference type="PROSITE" id="PS50026">
    <property type="entry name" value="EGF_3"/>
    <property type="match status" value="1"/>
</dbReference>
<feature type="disulfide bond" evidence="23">
    <location>
        <begin position="178"/>
        <end position="187"/>
    </location>
</feature>
<feature type="transmembrane region" description="Helical" evidence="25">
    <location>
        <begin position="894"/>
        <end position="914"/>
    </location>
</feature>
<feature type="disulfide bond" evidence="24">
    <location>
        <begin position="350"/>
        <end position="377"/>
    </location>
</feature>
<sequence length="939" mass="102813">MMFQKSLHVGHICQKVLMAAMLVFFQDQRTAQAWTYNYSTSPNQRWTQARQWCRNHFTDIVSIHSQEETDFINELLPLHTKYYWIGISRVTSGVWTWEDTNETVPEAFQNWAEGEPDDIPDQDCVEIYIKRDKDTARWNNEKCNSRKGTVCYSASCKQDSCSVYAACVETVGNYTCQCHPGFFGPRCDDAISCEPLADPENGFHDCFHPHGSYRFKSSCYFFCDLGFHLVGAPQVFCQDTEHWDHTAPLCQAVQCPVLDNTNTSRGRLNCSHPIAPYSYNSTCEVICDEGHELSGEGQIRCDHTGWWTASVPTCEVVQCSSLQPPPHAAALQCQDPIAENSYGSTCTTECEEGFDLIGSNVTKCSSRGNWTHTLPVCQAKRCLSLTSPVNGTLTCSTPHGQFSFGSRCTSTCDEGFLLKGTADTECTSLGTWSSDVPSCTAKRCLTLTSPVHGSLFCSHPYGNFSFQSHCTSTCDEGFLLNGTRTTQCTSTGQWSADTPNCLVVQCSSLQPPPHAAALQCQDPIAENSYGSTCTTECEEGFDLIGSNVTKCSSRGNWTHTLPVCQAKRCLSLTSPVNGTLTCSTPHGQFSFGSRCTSTCDEGFLLKGTADTECTSLGTWSSDVPSCTAKRCLTLTSPVHGSLFCSHPYGNFSFQSHCTSTCDEGFLLNGTRTTQCTSTGQWSADTPNCLVKTCPRLDSPPHGSLLCSDPHGEFSFASRCTSSCDDGFQLNGRADTECTSAGKWSRKKAKCKARPCPLLAKAPHRGRMNCSHPHSDFSYESHCNFECSEGFLLIGTPTVTCNSSGNWSQDLPTCQLVQCEAINTTSLPMSMNCTHPLGNFSFASYCLLSCDDGFSMNGSGGLLCTSTGVWSDTLPKCLDDSPVAGAIFFSTGFRVLYISVPIFLFLVGLAVFIFTRFKSKGALIMAAPLYEEHWNPAFES</sequence>
<keyword evidence="4 23" id="KW-0245">EGF-like domain</keyword>
<feature type="domain" description="Sushi" evidence="29">
    <location>
        <begin position="816"/>
        <end position="878"/>
    </location>
</feature>
<feature type="chain" id="PRO_5017990656" description="E-selectin" evidence="26">
    <location>
        <begin position="34"/>
        <end position="939"/>
    </location>
</feature>
<evidence type="ECO:0000256" key="10">
    <source>
        <dbReference type="ARBA" id="ARBA00022737"/>
    </source>
</evidence>
<evidence type="ECO:0000256" key="19">
    <source>
        <dbReference type="ARBA" id="ARBA00041401"/>
    </source>
</evidence>
<dbReference type="InterPro" id="IPR018378">
    <property type="entry name" value="C-type_lectin_CS"/>
</dbReference>
<evidence type="ECO:0000256" key="24">
    <source>
        <dbReference type="PROSITE-ProRule" id="PRU00302"/>
    </source>
</evidence>
<evidence type="ECO:0000313" key="30">
    <source>
        <dbReference type="Ensembl" id="ENSCSEP00000000331.1"/>
    </source>
</evidence>
<keyword evidence="3" id="KW-1003">Cell membrane</keyword>
<feature type="domain" description="EGF-like" evidence="27">
    <location>
        <begin position="152"/>
        <end position="188"/>
    </location>
</feature>
<dbReference type="Pfam" id="PF00084">
    <property type="entry name" value="Sushi"/>
    <property type="match status" value="11"/>
</dbReference>
<dbReference type="InterPro" id="IPR035976">
    <property type="entry name" value="Sushi/SCR/CCP_sf"/>
</dbReference>
<organism evidence="30 31">
    <name type="scientific">Cynoglossus semilaevis</name>
    <name type="common">Tongue sole</name>
    <dbReference type="NCBI Taxonomy" id="244447"/>
    <lineage>
        <taxon>Eukaryota</taxon>
        <taxon>Metazoa</taxon>
        <taxon>Chordata</taxon>
        <taxon>Craniata</taxon>
        <taxon>Vertebrata</taxon>
        <taxon>Euteleostomi</taxon>
        <taxon>Actinopterygii</taxon>
        <taxon>Neopterygii</taxon>
        <taxon>Teleostei</taxon>
        <taxon>Neoteleostei</taxon>
        <taxon>Acanthomorphata</taxon>
        <taxon>Carangaria</taxon>
        <taxon>Pleuronectiformes</taxon>
        <taxon>Pleuronectoidei</taxon>
        <taxon>Cynoglossidae</taxon>
        <taxon>Cynoglossinae</taxon>
        <taxon>Cynoglossus</taxon>
    </lineage>
</organism>
<reference evidence="30" key="2">
    <citation type="submission" date="2025-08" db="UniProtKB">
        <authorList>
            <consortium name="Ensembl"/>
        </authorList>
    </citation>
    <scope>IDENTIFICATION</scope>
</reference>
<feature type="disulfide bond" evidence="24">
    <location>
        <begin position="599"/>
        <end position="626"/>
    </location>
</feature>
<feature type="disulfide bond" evidence="24">
    <location>
        <begin position="786"/>
        <end position="813"/>
    </location>
</feature>
<dbReference type="GO" id="GO:0005886">
    <property type="term" value="C:plasma membrane"/>
    <property type="evidence" value="ECO:0007669"/>
    <property type="project" value="UniProtKB-SubCell"/>
</dbReference>
<feature type="domain" description="C-type lectin" evidence="28">
    <location>
        <begin position="31"/>
        <end position="152"/>
    </location>
</feature>
<dbReference type="SUPFAM" id="SSF56436">
    <property type="entry name" value="C-type lectin-like"/>
    <property type="match status" value="1"/>
</dbReference>
<feature type="disulfide bond" evidence="24">
    <location>
        <begin position="287"/>
        <end position="314"/>
    </location>
</feature>
<feature type="domain" description="Sushi" evidence="29">
    <location>
        <begin position="691"/>
        <end position="752"/>
    </location>
</feature>
<feature type="disulfide bond" evidence="24">
    <location>
        <begin position="849"/>
        <end position="876"/>
    </location>
</feature>
<dbReference type="SUPFAM" id="SSF57535">
    <property type="entry name" value="Complement control module/SCR domain"/>
    <property type="match status" value="11"/>
</dbReference>
<dbReference type="PROSITE" id="PS00022">
    <property type="entry name" value="EGF_1"/>
    <property type="match status" value="1"/>
</dbReference>
<dbReference type="PROSITE" id="PS50923">
    <property type="entry name" value="SUSHI"/>
    <property type="match status" value="11"/>
</dbReference>
<keyword evidence="7" id="KW-0479">Metal-binding</keyword>
<dbReference type="PROSITE" id="PS50041">
    <property type="entry name" value="C_TYPE_LECTIN_2"/>
    <property type="match status" value="1"/>
</dbReference>
<dbReference type="InterPro" id="IPR001304">
    <property type="entry name" value="C-type_lectin-like"/>
</dbReference>
<evidence type="ECO:0000256" key="5">
    <source>
        <dbReference type="ARBA" id="ARBA00022659"/>
    </source>
</evidence>
<evidence type="ECO:0000256" key="16">
    <source>
        <dbReference type="ARBA" id="ARBA00023180"/>
    </source>
</evidence>
<dbReference type="KEGG" id="csem:103397961"/>
<keyword evidence="15 23" id="KW-1015">Disulfide bond</keyword>
<evidence type="ECO:0000256" key="7">
    <source>
        <dbReference type="ARBA" id="ARBA00022723"/>
    </source>
</evidence>
<dbReference type="CDD" id="cd00033">
    <property type="entry name" value="CCP"/>
    <property type="match status" value="11"/>
</dbReference>
<dbReference type="SMART" id="SM00034">
    <property type="entry name" value="CLECT"/>
    <property type="match status" value="1"/>
</dbReference>
<comment type="subcellular location">
    <subcellularLocation>
        <location evidence="1">Cell membrane</location>
        <topology evidence="1">Single-pass type I membrane protein</topology>
    </subcellularLocation>
</comment>
<dbReference type="FunFam" id="2.10.70.10:FF:000001">
    <property type="entry name" value="Selectin P"/>
    <property type="match status" value="10"/>
</dbReference>
<name>A0A3P8UI84_CYNSE</name>
<comment type="similarity">
    <text evidence="2">Belongs to the selectin/LECAM family.</text>
</comment>
<dbReference type="PROSITE" id="PS01186">
    <property type="entry name" value="EGF_2"/>
    <property type="match status" value="1"/>
</dbReference>
<comment type="function">
    <text evidence="22">Cell-surface glycoprotein having a role in immunoadhesion. Mediates in the adhesion of blood neutrophils in cytokine-activated endothelium through interaction with SELPLG/PSGL1. May have a role in capillary morphogenesis.</text>
</comment>
<keyword evidence="10" id="KW-0677">Repeat</keyword>
<evidence type="ECO:0000256" key="13">
    <source>
        <dbReference type="ARBA" id="ARBA00022989"/>
    </source>
</evidence>
<comment type="caution">
    <text evidence="23">Lacks conserved residue(s) required for the propagation of feature annotation.</text>
</comment>
<dbReference type="OrthoDB" id="406096at2759"/>
<dbReference type="CDD" id="cd00054">
    <property type="entry name" value="EGF_CA"/>
    <property type="match status" value="1"/>
</dbReference>
<dbReference type="Ensembl" id="ENSCSET00000000355.1">
    <property type="protein sequence ID" value="ENSCSEP00000000331.1"/>
    <property type="gene ID" value="ENSCSEG00000000245.1"/>
</dbReference>
<evidence type="ECO:0000256" key="8">
    <source>
        <dbReference type="ARBA" id="ARBA00022729"/>
    </source>
</evidence>
<keyword evidence="8 26" id="KW-0732">Signal</keyword>
<dbReference type="AlphaFoldDB" id="A0A3P8UI84"/>
<evidence type="ECO:0000259" key="29">
    <source>
        <dbReference type="PROSITE" id="PS50923"/>
    </source>
</evidence>
<evidence type="ECO:0000313" key="31">
    <source>
        <dbReference type="Proteomes" id="UP000265120"/>
    </source>
</evidence>
<dbReference type="Pfam" id="PF00059">
    <property type="entry name" value="Lectin_C"/>
    <property type="match status" value="1"/>
</dbReference>
<dbReference type="GO" id="GO:0097241">
    <property type="term" value="P:hematopoietic stem cell migration to bone marrow"/>
    <property type="evidence" value="ECO:0007669"/>
    <property type="project" value="Ensembl"/>
</dbReference>
<feature type="domain" description="Sushi" evidence="29">
    <location>
        <begin position="253"/>
        <end position="316"/>
    </location>
</feature>
<protein>
    <recommendedName>
        <fullName evidence="18">E-selectin</fullName>
    </recommendedName>
    <alternativeName>
        <fullName evidence="19">CD62 antigen-like family member E</fullName>
    </alternativeName>
    <alternativeName>
        <fullName evidence="20">Endothelial leukocyte adhesion molecule 1</fullName>
    </alternativeName>
    <alternativeName>
        <fullName evidence="21">Leukocyte-endothelial cell adhesion molecule 2</fullName>
    </alternativeName>
</protein>
<evidence type="ECO:0000256" key="15">
    <source>
        <dbReference type="ARBA" id="ARBA00023157"/>
    </source>
</evidence>
<feature type="domain" description="Sushi" evidence="29">
    <location>
        <begin position="191"/>
        <end position="252"/>
    </location>
</feature>
<keyword evidence="31" id="KW-1185">Reference proteome</keyword>
<feature type="disulfide bond" evidence="24">
    <location>
        <begin position="661"/>
        <end position="688"/>
    </location>
</feature>
<feature type="disulfide bond" evidence="24">
    <location>
        <begin position="537"/>
        <end position="564"/>
    </location>
</feature>
<dbReference type="GO" id="GO:0007155">
    <property type="term" value="P:cell adhesion"/>
    <property type="evidence" value="ECO:0007669"/>
    <property type="project" value="UniProtKB-KW"/>
</dbReference>
<dbReference type="PRINTS" id="PR00343">
    <property type="entry name" value="SELECTIN"/>
</dbReference>
<feature type="domain" description="Sushi" evidence="29">
    <location>
        <begin position="753"/>
        <end position="815"/>
    </location>
</feature>
<keyword evidence="14 25" id="KW-0472">Membrane</keyword>
<dbReference type="GO" id="GO:0030097">
    <property type="term" value="P:hemopoiesis"/>
    <property type="evidence" value="ECO:0007669"/>
    <property type="project" value="Ensembl"/>
</dbReference>
<dbReference type="PANTHER" id="PTHR19325:SF493">
    <property type="entry name" value="E-SELECTIN"/>
    <property type="match status" value="1"/>
</dbReference>
<evidence type="ECO:0000256" key="2">
    <source>
        <dbReference type="ARBA" id="ARBA00007360"/>
    </source>
</evidence>
<evidence type="ECO:0000256" key="20">
    <source>
        <dbReference type="ARBA" id="ARBA00042113"/>
    </source>
</evidence>
<evidence type="ECO:0000256" key="11">
    <source>
        <dbReference type="ARBA" id="ARBA00022837"/>
    </source>
</evidence>
<evidence type="ECO:0000256" key="14">
    <source>
        <dbReference type="ARBA" id="ARBA00023136"/>
    </source>
</evidence>
<dbReference type="Gene3D" id="2.10.70.10">
    <property type="entry name" value="Complement Module, domain 1"/>
    <property type="match status" value="11"/>
</dbReference>
<dbReference type="InterPro" id="IPR016187">
    <property type="entry name" value="CTDL_fold"/>
</dbReference>
<keyword evidence="16" id="KW-0325">Glycoprotein</keyword>
<comment type="subunit">
    <text evidence="17">Interacts with SELPLG/PSGL1 and PODXL2 through the sialyl Lewis X epitope. SELPLG sulfation appears not to be required for this interaction.</text>
</comment>
<feature type="signal peptide" evidence="26">
    <location>
        <begin position="1"/>
        <end position="33"/>
    </location>
</feature>
<evidence type="ECO:0000259" key="28">
    <source>
        <dbReference type="PROSITE" id="PS50041"/>
    </source>
</evidence>
<feature type="domain" description="Sushi" evidence="29">
    <location>
        <begin position="442"/>
        <end position="503"/>
    </location>
</feature>
<dbReference type="GeneTree" id="ENSGT00940000160168"/>
<evidence type="ECO:0000256" key="25">
    <source>
        <dbReference type="SAM" id="Phobius"/>
    </source>
</evidence>
<dbReference type="PROSITE" id="PS00615">
    <property type="entry name" value="C_TYPE_LECTIN_1"/>
    <property type="match status" value="1"/>
</dbReference>
<evidence type="ECO:0000256" key="3">
    <source>
        <dbReference type="ARBA" id="ARBA00022475"/>
    </source>
</evidence>
<feature type="domain" description="Sushi" evidence="29">
    <location>
        <begin position="317"/>
        <end position="379"/>
    </location>
</feature>
<feature type="domain" description="Sushi" evidence="29">
    <location>
        <begin position="504"/>
        <end position="566"/>
    </location>
</feature>
<dbReference type="InterPro" id="IPR016186">
    <property type="entry name" value="C-type_lectin-like/link_sf"/>
</dbReference>
<dbReference type="Gene3D" id="2.10.25.10">
    <property type="entry name" value="Laminin"/>
    <property type="match status" value="1"/>
</dbReference>
<feature type="disulfide bond" evidence="24">
    <location>
        <begin position="412"/>
        <end position="439"/>
    </location>
</feature>
<feature type="domain" description="Sushi" evidence="29">
    <location>
        <begin position="567"/>
        <end position="628"/>
    </location>
</feature>
<keyword evidence="12" id="KW-0130">Cell adhesion</keyword>
<dbReference type="SMART" id="SM00032">
    <property type="entry name" value="CCP"/>
    <property type="match status" value="11"/>
</dbReference>
<feature type="domain" description="Sushi" evidence="29">
    <location>
        <begin position="629"/>
        <end position="690"/>
    </location>
</feature>
<dbReference type="RefSeq" id="XP_008334639.1">
    <property type="nucleotide sequence ID" value="XM_008336417.3"/>
</dbReference>
<dbReference type="InterPro" id="IPR000742">
    <property type="entry name" value="EGF"/>
</dbReference>
<reference evidence="30 31" key="1">
    <citation type="journal article" date="2014" name="Nat. Genet.">
        <title>Whole-genome sequence of a flatfish provides insights into ZW sex chromosome evolution and adaptation to a benthic lifestyle.</title>
        <authorList>
            <person name="Chen S."/>
            <person name="Zhang G."/>
            <person name="Shao C."/>
            <person name="Huang Q."/>
            <person name="Liu G."/>
            <person name="Zhang P."/>
            <person name="Song W."/>
            <person name="An N."/>
            <person name="Chalopin D."/>
            <person name="Volff J.N."/>
            <person name="Hong Y."/>
            <person name="Li Q."/>
            <person name="Sha Z."/>
            <person name="Zhou H."/>
            <person name="Xie M."/>
            <person name="Yu Q."/>
            <person name="Liu Y."/>
            <person name="Xiang H."/>
            <person name="Wang N."/>
            <person name="Wu K."/>
            <person name="Yang C."/>
            <person name="Zhou Q."/>
            <person name="Liao X."/>
            <person name="Yang L."/>
            <person name="Hu Q."/>
            <person name="Zhang J."/>
            <person name="Meng L."/>
            <person name="Jin L."/>
            <person name="Tian Y."/>
            <person name="Lian J."/>
            <person name="Yang J."/>
            <person name="Miao G."/>
            <person name="Liu S."/>
            <person name="Liang Z."/>
            <person name="Yan F."/>
            <person name="Li Y."/>
            <person name="Sun B."/>
            <person name="Zhang H."/>
            <person name="Zhang J."/>
            <person name="Zhu Y."/>
            <person name="Du M."/>
            <person name="Zhao Y."/>
            <person name="Schartl M."/>
            <person name="Tang Q."/>
            <person name="Wang J."/>
        </authorList>
    </citation>
    <scope>NUCLEOTIDE SEQUENCE</scope>
</reference>
<dbReference type="FunCoup" id="A0A3P8UI84">
    <property type="interactions" value="718"/>
</dbReference>
<dbReference type="GeneID" id="103397961"/>
<keyword evidence="11" id="KW-0106">Calcium</keyword>
<keyword evidence="13 25" id="KW-1133">Transmembrane helix</keyword>
<reference evidence="30" key="3">
    <citation type="submission" date="2025-09" db="UniProtKB">
        <authorList>
            <consortium name="Ensembl"/>
        </authorList>
    </citation>
    <scope>IDENTIFICATION</scope>
</reference>
<dbReference type="Proteomes" id="UP000265120">
    <property type="component" value="Chromosome 2"/>
</dbReference>
<evidence type="ECO:0000256" key="17">
    <source>
        <dbReference type="ARBA" id="ARBA00038738"/>
    </source>
</evidence>
<proteinExistence type="inferred from homology"/>
<accession>A0A3P8UI84</accession>
<dbReference type="InterPro" id="IPR000436">
    <property type="entry name" value="Sushi_SCR_CCP_dom"/>
</dbReference>
<keyword evidence="9" id="KW-0430">Lectin</keyword>
<evidence type="ECO:0000256" key="12">
    <source>
        <dbReference type="ARBA" id="ARBA00022889"/>
    </source>
</evidence>
<keyword evidence="6 25" id="KW-0812">Transmembrane</keyword>
<dbReference type="InterPro" id="IPR050350">
    <property type="entry name" value="Compl-Cell_Adhes-Reg"/>
</dbReference>
<evidence type="ECO:0000256" key="9">
    <source>
        <dbReference type="ARBA" id="ARBA00022734"/>
    </source>
</evidence>
<evidence type="ECO:0000256" key="26">
    <source>
        <dbReference type="SAM" id="SignalP"/>
    </source>
</evidence>
<feature type="disulfide bond" evidence="24">
    <location>
        <begin position="474"/>
        <end position="501"/>
    </location>
</feature>
<evidence type="ECO:0000256" key="1">
    <source>
        <dbReference type="ARBA" id="ARBA00004251"/>
    </source>
</evidence>
<evidence type="ECO:0000256" key="4">
    <source>
        <dbReference type="ARBA" id="ARBA00022536"/>
    </source>
</evidence>
<evidence type="ECO:0000256" key="22">
    <source>
        <dbReference type="ARBA" id="ARBA00045695"/>
    </source>
</evidence>
<evidence type="ECO:0000256" key="18">
    <source>
        <dbReference type="ARBA" id="ARBA00040812"/>
    </source>
</evidence>